<dbReference type="Proteomes" id="UP000316213">
    <property type="component" value="Unassembled WGS sequence"/>
</dbReference>
<accession>A0A5C6AW66</accession>
<keyword evidence="3" id="KW-1185">Reference proteome</keyword>
<dbReference type="EMBL" id="SJPM01000001">
    <property type="protein sequence ID" value="TWU03868.1"/>
    <property type="molecule type" value="Genomic_DNA"/>
</dbReference>
<evidence type="ECO:0000313" key="2">
    <source>
        <dbReference type="EMBL" id="TWU03868.1"/>
    </source>
</evidence>
<sequence>MLTTKEFGVLPPHPALTKSASGKSPLAPPTPSKVGFRTLEEIVKILGGKEGTRFGKNNAIGRARPSERRHTFAPFCATTPLRIFLTGAELSE</sequence>
<reference evidence="2 3" key="1">
    <citation type="submission" date="2019-02" db="EMBL/GenBank/DDBJ databases">
        <title>Deep-cultivation of Planctomycetes and their phenomic and genomic characterization uncovers novel biology.</title>
        <authorList>
            <person name="Wiegand S."/>
            <person name="Jogler M."/>
            <person name="Boedeker C."/>
            <person name="Pinto D."/>
            <person name="Vollmers J."/>
            <person name="Rivas-Marin E."/>
            <person name="Kohn T."/>
            <person name="Peeters S.H."/>
            <person name="Heuer A."/>
            <person name="Rast P."/>
            <person name="Oberbeckmann S."/>
            <person name="Bunk B."/>
            <person name="Jeske O."/>
            <person name="Meyerdierks A."/>
            <person name="Storesund J.E."/>
            <person name="Kallscheuer N."/>
            <person name="Luecker S."/>
            <person name="Lage O.M."/>
            <person name="Pohl T."/>
            <person name="Merkel B.J."/>
            <person name="Hornburger P."/>
            <person name="Mueller R.-W."/>
            <person name="Bruemmer F."/>
            <person name="Labrenz M."/>
            <person name="Spormann A.M."/>
            <person name="Op Den Camp H."/>
            <person name="Overmann J."/>
            <person name="Amann R."/>
            <person name="Jetten M.S.M."/>
            <person name="Mascher T."/>
            <person name="Medema M.H."/>
            <person name="Devos D.P."/>
            <person name="Kaster A.-K."/>
            <person name="Ovreas L."/>
            <person name="Rohde M."/>
            <person name="Galperin M.Y."/>
            <person name="Jogler C."/>
        </authorList>
    </citation>
    <scope>NUCLEOTIDE SEQUENCE [LARGE SCALE GENOMIC DNA]</scope>
    <source>
        <strain evidence="2 3">Pla100</strain>
    </source>
</reference>
<protein>
    <submittedName>
        <fullName evidence="2">Uncharacterized protein</fullName>
    </submittedName>
</protein>
<feature type="region of interest" description="Disordered" evidence="1">
    <location>
        <begin position="1"/>
        <end position="33"/>
    </location>
</feature>
<evidence type="ECO:0000313" key="3">
    <source>
        <dbReference type="Proteomes" id="UP000316213"/>
    </source>
</evidence>
<organism evidence="2 3">
    <name type="scientific">Neorhodopirellula pilleata</name>
    <dbReference type="NCBI Taxonomy" id="2714738"/>
    <lineage>
        <taxon>Bacteria</taxon>
        <taxon>Pseudomonadati</taxon>
        <taxon>Planctomycetota</taxon>
        <taxon>Planctomycetia</taxon>
        <taxon>Pirellulales</taxon>
        <taxon>Pirellulaceae</taxon>
        <taxon>Neorhodopirellula</taxon>
    </lineage>
</organism>
<comment type="caution">
    <text evidence="2">The sequence shown here is derived from an EMBL/GenBank/DDBJ whole genome shotgun (WGS) entry which is preliminary data.</text>
</comment>
<gene>
    <name evidence="2" type="ORF">Pla100_08030</name>
</gene>
<evidence type="ECO:0000256" key="1">
    <source>
        <dbReference type="SAM" id="MobiDB-lite"/>
    </source>
</evidence>
<proteinExistence type="predicted"/>
<dbReference type="AlphaFoldDB" id="A0A5C6AW66"/>
<name>A0A5C6AW66_9BACT</name>